<evidence type="ECO:0000313" key="2">
    <source>
        <dbReference type="Proteomes" id="UP000255224"/>
    </source>
</evidence>
<accession>A0A376EQJ7</accession>
<dbReference type="Proteomes" id="UP000255224">
    <property type="component" value="Unassembled WGS sequence"/>
</dbReference>
<dbReference type="AlphaFoldDB" id="A0A376EQJ7"/>
<gene>
    <name evidence="1" type="ORF">NCTC13533_05084</name>
</gene>
<proteinExistence type="predicted"/>
<organism evidence="1 2">
    <name type="scientific">Chryseobacterium carnipullorum</name>
    <dbReference type="NCBI Taxonomy" id="1124835"/>
    <lineage>
        <taxon>Bacteria</taxon>
        <taxon>Pseudomonadati</taxon>
        <taxon>Bacteroidota</taxon>
        <taxon>Flavobacteriia</taxon>
        <taxon>Flavobacteriales</taxon>
        <taxon>Weeksellaceae</taxon>
        <taxon>Chryseobacterium group</taxon>
        <taxon>Chryseobacterium</taxon>
    </lineage>
</organism>
<evidence type="ECO:0000313" key="1">
    <source>
        <dbReference type="EMBL" id="STD11750.1"/>
    </source>
</evidence>
<name>A0A376EQJ7_CHRCU</name>
<reference evidence="1 2" key="1">
    <citation type="submission" date="2018-06" db="EMBL/GenBank/DDBJ databases">
        <authorList>
            <consortium name="Pathogen Informatics"/>
            <person name="Doyle S."/>
        </authorList>
    </citation>
    <scope>NUCLEOTIDE SEQUENCE [LARGE SCALE GENOMIC DNA]</scope>
    <source>
        <strain evidence="1 2">NCTC13533</strain>
    </source>
</reference>
<protein>
    <submittedName>
        <fullName evidence="1">Uncharacterized protein</fullName>
    </submittedName>
</protein>
<dbReference type="EMBL" id="UFVQ01000003">
    <property type="protein sequence ID" value="STD11750.1"/>
    <property type="molecule type" value="Genomic_DNA"/>
</dbReference>
<sequence length="30" mass="3488">MILLVIISAKYIYKLIEPEVARIPIDDTEK</sequence>